<keyword evidence="14" id="KW-1185">Reference proteome</keyword>
<dbReference type="Proteomes" id="UP000318733">
    <property type="component" value="Unassembled WGS sequence"/>
</dbReference>
<dbReference type="EMBL" id="VLPK01000003">
    <property type="protein sequence ID" value="TSJ39249.1"/>
    <property type="molecule type" value="Genomic_DNA"/>
</dbReference>
<comment type="subunit">
    <text evidence="4">Monomer.</text>
</comment>
<comment type="catalytic activity">
    <reaction evidence="8">
        <text>alpha-D-glucose = beta-D-glucose</text>
        <dbReference type="Rhea" id="RHEA:10264"/>
        <dbReference type="ChEBI" id="CHEBI:15903"/>
        <dbReference type="ChEBI" id="CHEBI:17925"/>
        <dbReference type="EC" id="5.1.3.3"/>
    </reaction>
</comment>
<keyword evidence="6 8" id="KW-0413">Isomerase</keyword>
<gene>
    <name evidence="13" type="ORF">FO440_15945</name>
</gene>
<dbReference type="SUPFAM" id="SSF74650">
    <property type="entry name" value="Galactose mutarotase-like"/>
    <property type="match status" value="1"/>
</dbReference>
<comment type="similarity">
    <text evidence="3 8">Belongs to the aldose epimerase family.</text>
</comment>
<evidence type="ECO:0000256" key="9">
    <source>
        <dbReference type="PIRSR" id="PIRSR005096-1"/>
    </source>
</evidence>
<evidence type="ECO:0000313" key="14">
    <source>
        <dbReference type="Proteomes" id="UP000318733"/>
    </source>
</evidence>
<dbReference type="InterPro" id="IPR014718">
    <property type="entry name" value="GH-type_carb-bd"/>
</dbReference>
<evidence type="ECO:0000256" key="5">
    <source>
        <dbReference type="ARBA" id="ARBA00022837"/>
    </source>
</evidence>
<dbReference type="GO" id="GO:0030246">
    <property type="term" value="F:carbohydrate binding"/>
    <property type="evidence" value="ECO:0007669"/>
    <property type="project" value="InterPro"/>
</dbReference>
<dbReference type="GO" id="GO:0006006">
    <property type="term" value="P:glucose metabolic process"/>
    <property type="evidence" value="ECO:0007669"/>
    <property type="project" value="TreeGrafter"/>
</dbReference>
<dbReference type="InterPro" id="IPR008183">
    <property type="entry name" value="Aldose_1/G6P_1-epimerase"/>
</dbReference>
<evidence type="ECO:0000256" key="10">
    <source>
        <dbReference type="PIRSR" id="PIRSR005096-2"/>
    </source>
</evidence>
<feature type="binding site" evidence="11">
    <location>
        <begin position="202"/>
        <end position="204"/>
    </location>
    <ligand>
        <name>beta-D-galactose</name>
        <dbReference type="ChEBI" id="CHEBI:27667"/>
    </ligand>
</feature>
<dbReference type="InterPro" id="IPR011013">
    <property type="entry name" value="Gal_mutarotase_sf_dom"/>
</dbReference>
<dbReference type="InterPro" id="IPR047215">
    <property type="entry name" value="Galactose_mutarotase-like"/>
</dbReference>
<dbReference type="NCBIfam" id="NF008277">
    <property type="entry name" value="PRK11055.1"/>
    <property type="match status" value="1"/>
</dbReference>
<feature type="binding site" evidence="10">
    <location>
        <position position="267"/>
    </location>
    <ligand>
        <name>beta-D-galactose</name>
        <dbReference type="ChEBI" id="CHEBI:27667"/>
    </ligand>
</feature>
<dbReference type="GO" id="GO:0033499">
    <property type="term" value="P:galactose catabolic process via UDP-galactose, Leloir pathway"/>
    <property type="evidence" value="ECO:0007669"/>
    <property type="project" value="TreeGrafter"/>
</dbReference>
<evidence type="ECO:0000256" key="8">
    <source>
        <dbReference type="PIRNR" id="PIRNR005096"/>
    </source>
</evidence>
<evidence type="ECO:0000256" key="12">
    <source>
        <dbReference type="SAM" id="SignalP"/>
    </source>
</evidence>
<feature type="active site" description="Proton acceptor" evidence="9">
    <location>
        <position position="332"/>
    </location>
</feature>
<dbReference type="GO" id="GO:0004034">
    <property type="term" value="F:aldose 1-epimerase activity"/>
    <property type="evidence" value="ECO:0007669"/>
    <property type="project" value="UniProtKB-EC"/>
</dbReference>
<evidence type="ECO:0000313" key="13">
    <source>
        <dbReference type="EMBL" id="TSJ39249.1"/>
    </source>
</evidence>
<evidence type="ECO:0000256" key="2">
    <source>
        <dbReference type="ARBA" id="ARBA00005028"/>
    </source>
</evidence>
<name>A0A556MH93_9SPHI</name>
<dbReference type="PANTHER" id="PTHR10091:SF0">
    <property type="entry name" value="GALACTOSE MUTAROTASE"/>
    <property type="match status" value="1"/>
</dbReference>
<feature type="chain" id="PRO_5022116342" description="Aldose 1-epimerase" evidence="12">
    <location>
        <begin position="24"/>
        <end position="367"/>
    </location>
</feature>
<dbReference type="PANTHER" id="PTHR10091">
    <property type="entry name" value="ALDOSE-1-EPIMERASE"/>
    <property type="match status" value="1"/>
</dbReference>
<protein>
    <recommendedName>
        <fullName evidence="8">Aldose 1-epimerase</fullName>
        <ecNumber evidence="8">5.1.3.3</ecNumber>
    </recommendedName>
</protein>
<sequence length="367" mass="40821">MKRLFFSICLLCLFLITTDISFAKTPIKPTISKTYYGELEGQKIYQYTLTNSNGMQVKVINYGATITDIITPDKNKKMGDVVLGFDSLKQYAGRDNALLGAVVGRVANRIANKKFTLDGKEYVLMSNIHGGPKGFDKQVWNIEEIPGKDVALKLTYFSKDGEMGYPGNLNVTMIYTLTNNNELKLNYSAITDKATPLVLTNHTYFNLSGTTDKVSDWQLTINADKYLEADKDVMPSGNLLDVKGTPFDFTQPKAVGKDIAATANGYDLSYALRNKSGKLALAATAFEPVSGRQMDVYTTEPGLVVYTGNHFSERIIGRNGQHFNKWGALCLETQHYPDSPNHANFPNVILRPGETFKSETIYKFSTR</sequence>
<reference evidence="13 14" key="1">
    <citation type="submission" date="2019-07" db="EMBL/GenBank/DDBJ databases">
        <authorList>
            <person name="Huq M.A."/>
        </authorList>
    </citation>
    <scope>NUCLEOTIDE SEQUENCE [LARGE SCALE GENOMIC DNA]</scope>
    <source>
        <strain evidence="13 14">MAH-19</strain>
    </source>
</reference>
<dbReference type="AlphaFoldDB" id="A0A556MH93"/>
<comment type="caution">
    <text evidence="13">The sequence shown here is derived from an EMBL/GenBank/DDBJ whole genome shotgun (WGS) entry which is preliminary data.</text>
</comment>
<dbReference type="InterPro" id="IPR015443">
    <property type="entry name" value="Aldose_1-epimerase"/>
</dbReference>
<evidence type="ECO:0000256" key="4">
    <source>
        <dbReference type="ARBA" id="ARBA00011245"/>
    </source>
</evidence>
<comment type="cofactor">
    <cofactor evidence="1">
        <name>Ca(2+)</name>
        <dbReference type="ChEBI" id="CHEBI:29108"/>
    </cofactor>
</comment>
<evidence type="ECO:0000256" key="1">
    <source>
        <dbReference type="ARBA" id="ARBA00001913"/>
    </source>
</evidence>
<comment type="pathway">
    <text evidence="2 8">Carbohydrate metabolism; hexose metabolism.</text>
</comment>
<evidence type="ECO:0000256" key="7">
    <source>
        <dbReference type="ARBA" id="ARBA00023277"/>
    </source>
</evidence>
<evidence type="ECO:0000256" key="3">
    <source>
        <dbReference type="ARBA" id="ARBA00006206"/>
    </source>
</evidence>
<evidence type="ECO:0000256" key="6">
    <source>
        <dbReference type="ARBA" id="ARBA00023235"/>
    </source>
</evidence>
<dbReference type="RefSeq" id="WP_144249287.1">
    <property type="nucleotide sequence ID" value="NZ_VLPK01000003.1"/>
</dbReference>
<keyword evidence="5" id="KW-0106">Calcium</keyword>
<dbReference type="CDD" id="cd09019">
    <property type="entry name" value="galactose_mutarotase_like"/>
    <property type="match status" value="1"/>
</dbReference>
<dbReference type="EC" id="5.1.3.3" evidence="8"/>
<dbReference type="UniPathway" id="UPA00242"/>
<feature type="active site" description="Proton donor" evidence="9">
    <location>
        <position position="202"/>
    </location>
</feature>
<keyword evidence="7 8" id="KW-0119">Carbohydrate metabolism</keyword>
<feature type="signal peptide" evidence="12">
    <location>
        <begin position="1"/>
        <end position="23"/>
    </location>
</feature>
<accession>A0A556MH93</accession>
<proteinExistence type="inferred from homology"/>
<feature type="binding site" evidence="11">
    <location>
        <begin position="108"/>
        <end position="109"/>
    </location>
    <ligand>
        <name>beta-D-galactose</name>
        <dbReference type="ChEBI" id="CHEBI:27667"/>
    </ligand>
</feature>
<dbReference type="OrthoDB" id="9779408at2"/>
<evidence type="ECO:0000256" key="11">
    <source>
        <dbReference type="PIRSR" id="PIRSR005096-3"/>
    </source>
</evidence>
<dbReference type="Gene3D" id="2.70.98.10">
    <property type="match status" value="1"/>
</dbReference>
<organism evidence="13 14">
    <name type="scientific">Mucilaginibacter corticis</name>
    <dbReference type="NCBI Taxonomy" id="2597670"/>
    <lineage>
        <taxon>Bacteria</taxon>
        <taxon>Pseudomonadati</taxon>
        <taxon>Bacteroidota</taxon>
        <taxon>Sphingobacteriia</taxon>
        <taxon>Sphingobacteriales</taxon>
        <taxon>Sphingobacteriaceae</taxon>
        <taxon>Mucilaginibacter</taxon>
    </lineage>
</organism>
<dbReference type="Pfam" id="PF01263">
    <property type="entry name" value="Aldose_epim"/>
    <property type="match status" value="1"/>
</dbReference>
<keyword evidence="12" id="KW-0732">Signal</keyword>
<dbReference type="PIRSF" id="PIRSF005096">
    <property type="entry name" value="GALM"/>
    <property type="match status" value="1"/>
</dbReference>